<dbReference type="AlphaFoldDB" id="A0A371IF52"/>
<evidence type="ECO:0000313" key="1">
    <source>
        <dbReference type="EMBL" id="RDY13691.1"/>
    </source>
</evidence>
<evidence type="ECO:0000313" key="2">
    <source>
        <dbReference type="Proteomes" id="UP000257109"/>
    </source>
</evidence>
<gene>
    <name evidence="1" type="ORF">CR513_01349</name>
</gene>
<organism evidence="1 2">
    <name type="scientific">Mucuna pruriens</name>
    <name type="common">Velvet bean</name>
    <name type="synonym">Dolichos pruriens</name>
    <dbReference type="NCBI Taxonomy" id="157652"/>
    <lineage>
        <taxon>Eukaryota</taxon>
        <taxon>Viridiplantae</taxon>
        <taxon>Streptophyta</taxon>
        <taxon>Embryophyta</taxon>
        <taxon>Tracheophyta</taxon>
        <taxon>Spermatophyta</taxon>
        <taxon>Magnoliopsida</taxon>
        <taxon>eudicotyledons</taxon>
        <taxon>Gunneridae</taxon>
        <taxon>Pentapetalae</taxon>
        <taxon>rosids</taxon>
        <taxon>fabids</taxon>
        <taxon>Fabales</taxon>
        <taxon>Fabaceae</taxon>
        <taxon>Papilionoideae</taxon>
        <taxon>50 kb inversion clade</taxon>
        <taxon>NPAAA clade</taxon>
        <taxon>indigoferoid/millettioid clade</taxon>
        <taxon>Phaseoleae</taxon>
        <taxon>Mucuna</taxon>
    </lineage>
</organism>
<feature type="non-terminal residue" evidence="1">
    <location>
        <position position="1"/>
    </location>
</feature>
<name>A0A371IF52_MUCPR</name>
<dbReference type="Proteomes" id="UP000257109">
    <property type="component" value="Unassembled WGS sequence"/>
</dbReference>
<comment type="caution">
    <text evidence="1">The sequence shown here is derived from an EMBL/GenBank/DDBJ whole genome shotgun (WGS) entry which is preliminary data.</text>
</comment>
<dbReference type="EMBL" id="QJKJ01000223">
    <property type="protein sequence ID" value="RDY13691.1"/>
    <property type="molecule type" value="Genomic_DNA"/>
</dbReference>
<protein>
    <submittedName>
        <fullName evidence="1">Mitochondrial protein</fullName>
    </submittedName>
</protein>
<keyword evidence="2" id="KW-1185">Reference proteome</keyword>
<dbReference type="CDD" id="cd09272">
    <property type="entry name" value="RNase_HI_RT_Ty1"/>
    <property type="match status" value="1"/>
</dbReference>
<proteinExistence type="predicted"/>
<sequence length="201" mass="23540">MLFPSPQQQESSLESTPRRLRSLVDVYETCNMAMLKLECYEEASKKEVWVKAMEEEIKMIEKNITWELIDCPHGKDIIRVKWVYKTKLNPDGTIQKHKVSHKALSAKAMKIHAEAKPNSLCSGQRILRYLHGIKEFGIWYKIMTNSRILEEMSEQQEGLIEIYYNNKSAIAKTKNPIHHQRTKHIAIKYHFIKEAKATKEI</sequence>
<accession>A0A371IF52</accession>
<reference evidence="1" key="1">
    <citation type="submission" date="2018-05" db="EMBL/GenBank/DDBJ databases">
        <title>Draft genome of Mucuna pruriens seed.</title>
        <authorList>
            <person name="Nnadi N.E."/>
            <person name="Vos R."/>
            <person name="Hasami M.H."/>
            <person name="Devisetty U.K."/>
            <person name="Aguiy J.C."/>
        </authorList>
    </citation>
    <scope>NUCLEOTIDE SEQUENCE [LARGE SCALE GENOMIC DNA]</scope>
    <source>
        <strain evidence="1">JCA_2017</strain>
    </source>
</reference>